<sequence>MALATGSQGRLTIAHVVEFLSCFPQDDLFETLSNKEEAVEFLQQLYVPLRSVFAKRGSSSSSRSNGSAANCKRIKSITKPEIPESISSRFPEWRATPNKFWEQAFEEASIESVRSIEKQHRKDVLRIFLTKAFLQAPQLERQLIHNRFVCVSIYQSFSRLFPADRILEGNVEKFLDYAGVSREDTSLCVRLIRGGRSRKMFCQKLQAFTKNDVSTKVDFGPLFILELPDTIWDSRASLDGENFDDALSSLKATGISEWSEKSGAKSMAKVLLEFQQSLLWDANRASESASEESRKGKEASKRQRTTRDKRERIPQKDSTKKRKRARTEAPNAGSPRCPGSPASTTLQENVGGTALRHENTGLGQPLAQSGRREQSTRTGVHPPIFSSHVMCSPGQETVWGVISAVAQLGESQNSSAGALNSGRVLTCSNATGSAAQAFPAEPSSLVDSTDEHTLISTDKGLSSDKLEALWINNEESMLSMDLNSDCLDSLWPSDNVEKDVLNMA</sequence>
<feature type="compositionally biased region" description="Polar residues" evidence="1">
    <location>
        <begin position="341"/>
        <end position="350"/>
    </location>
</feature>
<keyword evidence="3" id="KW-1185">Reference proteome</keyword>
<dbReference type="Proteomes" id="UP000237481">
    <property type="component" value="Unassembled WGS sequence"/>
</dbReference>
<evidence type="ECO:0000256" key="1">
    <source>
        <dbReference type="SAM" id="MobiDB-lite"/>
    </source>
</evidence>
<reference evidence="2 3" key="1">
    <citation type="submission" date="2018-01" db="EMBL/GenBank/DDBJ databases">
        <title>Harnessing the power of phylogenomics to disentangle the directionality and signatures of interkingdom host jumping in the parasitic fungal genus Tolypocladium.</title>
        <authorList>
            <person name="Quandt C.A."/>
            <person name="Patterson W."/>
            <person name="Spatafora J.W."/>
        </authorList>
    </citation>
    <scope>NUCLEOTIDE SEQUENCE [LARGE SCALE GENOMIC DNA]</scope>
    <source>
        <strain evidence="2 3">NRBC 100945</strain>
    </source>
</reference>
<name>A0A2S4KSJ1_9HYPO</name>
<dbReference type="OrthoDB" id="4870280at2759"/>
<comment type="caution">
    <text evidence="2">The sequence shown here is derived from an EMBL/GenBank/DDBJ whole genome shotgun (WGS) entry which is preliminary data.</text>
</comment>
<evidence type="ECO:0000313" key="3">
    <source>
        <dbReference type="Proteomes" id="UP000237481"/>
    </source>
</evidence>
<feature type="region of interest" description="Disordered" evidence="1">
    <location>
        <begin position="284"/>
        <end position="378"/>
    </location>
</feature>
<feature type="compositionally biased region" description="Basic and acidic residues" evidence="1">
    <location>
        <begin position="291"/>
        <end position="318"/>
    </location>
</feature>
<organism evidence="2 3">
    <name type="scientific">Tolypocladium paradoxum</name>
    <dbReference type="NCBI Taxonomy" id="94208"/>
    <lineage>
        <taxon>Eukaryota</taxon>
        <taxon>Fungi</taxon>
        <taxon>Dikarya</taxon>
        <taxon>Ascomycota</taxon>
        <taxon>Pezizomycotina</taxon>
        <taxon>Sordariomycetes</taxon>
        <taxon>Hypocreomycetidae</taxon>
        <taxon>Hypocreales</taxon>
        <taxon>Ophiocordycipitaceae</taxon>
        <taxon>Tolypocladium</taxon>
    </lineage>
</organism>
<dbReference type="STRING" id="94208.A0A2S4KSJ1"/>
<accession>A0A2S4KSJ1</accession>
<dbReference type="EMBL" id="PKSG01000727">
    <property type="protein sequence ID" value="POR33162.1"/>
    <property type="molecule type" value="Genomic_DNA"/>
</dbReference>
<protein>
    <submittedName>
        <fullName evidence="2">Uncharacterized protein</fullName>
    </submittedName>
</protein>
<dbReference type="AlphaFoldDB" id="A0A2S4KSJ1"/>
<proteinExistence type="predicted"/>
<gene>
    <name evidence="2" type="ORF">TPAR_09435</name>
</gene>
<evidence type="ECO:0000313" key="2">
    <source>
        <dbReference type="EMBL" id="POR33162.1"/>
    </source>
</evidence>